<feature type="domain" description="ADF-H" evidence="2">
    <location>
        <begin position="3"/>
        <end position="134"/>
    </location>
</feature>
<dbReference type="GO" id="GO:0030027">
    <property type="term" value="C:lamellipodium"/>
    <property type="evidence" value="ECO:0007669"/>
    <property type="project" value="TreeGrafter"/>
</dbReference>
<dbReference type="GO" id="GO:0061003">
    <property type="term" value="P:positive regulation of dendritic spine morphogenesis"/>
    <property type="evidence" value="ECO:0007669"/>
    <property type="project" value="TreeGrafter"/>
</dbReference>
<dbReference type="PANTHER" id="PTHR10829">
    <property type="entry name" value="CORTACTIN AND DREBRIN"/>
    <property type="match status" value="1"/>
</dbReference>
<feature type="compositionally biased region" description="Low complexity" evidence="1">
    <location>
        <begin position="297"/>
        <end position="312"/>
    </location>
</feature>
<dbReference type="Proteomes" id="UP001230051">
    <property type="component" value="Unassembled WGS sequence"/>
</dbReference>
<reference evidence="3" key="1">
    <citation type="submission" date="2022-02" db="EMBL/GenBank/DDBJ databases">
        <title>Atlantic sturgeon de novo genome assembly.</title>
        <authorList>
            <person name="Stock M."/>
            <person name="Klopp C."/>
            <person name="Guiguen Y."/>
            <person name="Cabau C."/>
            <person name="Parinello H."/>
            <person name="Santidrian Yebra-Pimentel E."/>
            <person name="Kuhl H."/>
            <person name="Dirks R.P."/>
            <person name="Guessner J."/>
            <person name="Wuertz S."/>
            <person name="Du K."/>
            <person name="Schartl M."/>
        </authorList>
    </citation>
    <scope>NUCLEOTIDE SEQUENCE</scope>
    <source>
        <strain evidence="3">STURGEONOMICS-FGT-2020</strain>
        <tissue evidence="3">Whole blood</tissue>
    </source>
</reference>
<evidence type="ECO:0000259" key="2">
    <source>
        <dbReference type="PROSITE" id="PS51263"/>
    </source>
</evidence>
<dbReference type="SUPFAM" id="SSF55753">
    <property type="entry name" value="Actin depolymerizing proteins"/>
    <property type="match status" value="1"/>
</dbReference>
<feature type="region of interest" description="Disordered" evidence="1">
    <location>
        <begin position="674"/>
        <end position="696"/>
    </location>
</feature>
<dbReference type="GO" id="GO:0030864">
    <property type="term" value="C:cortical actin cytoskeleton"/>
    <property type="evidence" value="ECO:0007669"/>
    <property type="project" value="TreeGrafter"/>
</dbReference>
<dbReference type="GO" id="GO:0014069">
    <property type="term" value="C:postsynaptic density"/>
    <property type="evidence" value="ECO:0007669"/>
    <property type="project" value="TreeGrafter"/>
</dbReference>
<dbReference type="PANTHER" id="PTHR10829:SF9">
    <property type="entry name" value="ADF-H DOMAIN-CONTAINING PROTEIN"/>
    <property type="match status" value="1"/>
</dbReference>
<feature type="compositionally biased region" description="Basic and acidic residues" evidence="1">
    <location>
        <begin position="682"/>
        <end position="696"/>
    </location>
</feature>
<dbReference type="GO" id="GO:0005884">
    <property type="term" value="C:actin filament"/>
    <property type="evidence" value="ECO:0007669"/>
    <property type="project" value="TreeGrafter"/>
</dbReference>
<keyword evidence="4" id="KW-1185">Reference proteome</keyword>
<dbReference type="InterPro" id="IPR002108">
    <property type="entry name" value="ADF-H"/>
</dbReference>
<dbReference type="Pfam" id="PF00241">
    <property type="entry name" value="Cofilin_ADF"/>
    <property type="match status" value="1"/>
</dbReference>
<dbReference type="Gene3D" id="3.40.20.10">
    <property type="entry name" value="Severin"/>
    <property type="match status" value="1"/>
</dbReference>
<feature type="region of interest" description="Disordered" evidence="1">
    <location>
        <begin position="210"/>
        <end position="265"/>
    </location>
</feature>
<organism evidence="3 4">
    <name type="scientific">Acipenser oxyrinchus oxyrinchus</name>
    <dbReference type="NCBI Taxonomy" id="40147"/>
    <lineage>
        <taxon>Eukaryota</taxon>
        <taxon>Metazoa</taxon>
        <taxon>Chordata</taxon>
        <taxon>Craniata</taxon>
        <taxon>Vertebrata</taxon>
        <taxon>Euteleostomi</taxon>
        <taxon>Actinopterygii</taxon>
        <taxon>Chondrostei</taxon>
        <taxon>Acipenseriformes</taxon>
        <taxon>Acipenseridae</taxon>
        <taxon>Acipenser</taxon>
    </lineage>
</organism>
<name>A0AAD8GL06_ACIOX</name>
<dbReference type="GO" id="GO:0045211">
    <property type="term" value="C:postsynaptic membrane"/>
    <property type="evidence" value="ECO:0007669"/>
    <property type="project" value="TreeGrafter"/>
</dbReference>
<feature type="compositionally biased region" description="Low complexity" evidence="1">
    <location>
        <begin position="413"/>
        <end position="436"/>
    </location>
</feature>
<dbReference type="PROSITE" id="PS51263">
    <property type="entry name" value="ADF_H"/>
    <property type="match status" value="1"/>
</dbReference>
<feature type="compositionally biased region" description="Polar residues" evidence="1">
    <location>
        <begin position="361"/>
        <end position="386"/>
    </location>
</feature>
<accession>A0AAD8GL06</accession>
<proteinExistence type="predicted"/>
<feature type="compositionally biased region" description="Polar residues" evidence="1">
    <location>
        <begin position="399"/>
        <end position="408"/>
    </location>
</feature>
<evidence type="ECO:0000313" key="3">
    <source>
        <dbReference type="EMBL" id="KAK1176625.1"/>
    </source>
</evidence>
<feature type="region of interest" description="Disordered" evidence="1">
    <location>
        <begin position="485"/>
        <end position="546"/>
    </location>
</feature>
<evidence type="ECO:0000313" key="4">
    <source>
        <dbReference type="Proteomes" id="UP001230051"/>
    </source>
</evidence>
<dbReference type="GO" id="GO:0045773">
    <property type="term" value="P:positive regulation of axon extension"/>
    <property type="evidence" value="ECO:0007669"/>
    <property type="project" value="TreeGrafter"/>
</dbReference>
<gene>
    <name evidence="3" type="primary">DBNL</name>
    <name evidence="3" type="ORF">AOXY_G1538</name>
</gene>
<dbReference type="EMBL" id="JAGXEW010000001">
    <property type="protein sequence ID" value="KAK1176625.1"/>
    <property type="molecule type" value="Genomic_DNA"/>
</dbReference>
<protein>
    <submittedName>
        <fullName evidence="3">Drebrin-like protein</fullName>
    </submittedName>
</protein>
<dbReference type="SMART" id="SM00102">
    <property type="entry name" value="ADF"/>
    <property type="match status" value="1"/>
</dbReference>
<sequence length="835" mass="91658">MTAIDLDTYSLSLLTAKEDIQNLRSSTNWALFTYDGTSNKLKLSDSGAGGAAELAGKLHSSRPLYGFCRVEAPGSGQPRLVMIIWVGEGVEEPRRTVCTGHVPAIKNFFKEAHVFINAHSPAEVTVENINNILSKTAPPADRLRRQARVADTKETVGTNYRKTNAAMEMRRVNRESFWARSEREEEERKEEERRRVLEERRQWERERVLQERKEAEERERKLSEKESQQEEQRRLQAKLEAEARKREKSKWEEQQREHEDEMRARFRRSESIEMAAEAAVLVSQRSMNPREFFRQLSSSSRTPTSPGSPHSGKPFRRYQRSLTDTAFIFNKSDSPTSPRSPTPASPLFHPTSPFRAHPLRHTSSPSPSSPGRANPTFSPIHSSPQALSPPDSQPPTLPNSPSALQTSPDHSEASPSFAPSPPTVGAVSVPSAAAPVQDSRCRWTGSDITELDTTSKVATDCRGEEEFKIERIYKVEIASKEQAERPAEVYPEARPSPVHTHPVLTTETDLGVESQPKPGRDAGVENAPSEAAELEPELPTSSETAAGTETCLVLETQREAVPRTENGFKWGCEAPAACEAASIEAETESTAGEPFALAEDVLRSEEKETDPEEQSEKEAVAACFVGTASPLQLSSTEEDVLWSKEKETHPAEQPEWEAVAAGIVGTASPLQLSSTEGDVLWSEEKETHPAEQPEREAVAAGIVGTVSPLQLSSTEGDVIWSEGKETHPAEQSERVAAGIVGTVSPLQLSSTEGDVIWSEGKETHPAEQSEREAVAACIVGTVSPLQLSSTEGDVIWSEGKETHPAEQSEREAVAACIVGTVSPLQLSSTGRCYFI</sequence>
<evidence type="ECO:0000256" key="1">
    <source>
        <dbReference type="SAM" id="MobiDB-lite"/>
    </source>
</evidence>
<dbReference type="GO" id="GO:0048812">
    <property type="term" value="P:neuron projection morphogenesis"/>
    <property type="evidence" value="ECO:0007669"/>
    <property type="project" value="TreeGrafter"/>
</dbReference>
<feature type="region of interest" description="Disordered" evidence="1">
    <location>
        <begin position="286"/>
        <end position="438"/>
    </location>
</feature>
<dbReference type="GO" id="GO:0030427">
    <property type="term" value="C:site of polarized growth"/>
    <property type="evidence" value="ECO:0007669"/>
    <property type="project" value="TreeGrafter"/>
</dbReference>
<dbReference type="GO" id="GO:0030833">
    <property type="term" value="P:regulation of actin filament polymerization"/>
    <property type="evidence" value="ECO:0007669"/>
    <property type="project" value="TreeGrafter"/>
</dbReference>
<dbReference type="InterPro" id="IPR029006">
    <property type="entry name" value="ADF-H/Gelsolin-like_dom_sf"/>
</dbReference>
<dbReference type="GO" id="GO:0030425">
    <property type="term" value="C:dendrite"/>
    <property type="evidence" value="ECO:0007669"/>
    <property type="project" value="TreeGrafter"/>
</dbReference>
<dbReference type="GO" id="GO:0098974">
    <property type="term" value="P:postsynaptic actin cytoskeleton organization"/>
    <property type="evidence" value="ECO:0007669"/>
    <property type="project" value="TreeGrafter"/>
</dbReference>
<comment type="caution">
    <text evidence="3">The sequence shown here is derived from an EMBL/GenBank/DDBJ whole genome shotgun (WGS) entry which is preliminary data.</text>
</comment>
<dbReference type="AlphaFoldDB" id="A0AAD8GL06"/>
<dbReference type="GO" id="GO:0051015">
    <property type="term" value="F:actin filament binding"/>
    <property type="evidence" value="ECO:0007669"/>
    <property type="project" value="TreeGrafter"/>
</dbReference>
<feature type="compositionally biased region" description="Basic and acidic residues" evidence="1">
    <location>
        <begin position="641"/>
        <end position="652"/>
    </location>
</feature>
<feature type="region of interest" description="Disordered" evidence="1">
    <location>
        <begin position="634"/>
        <end position="653"/>
    </location>
</feature>